<dbReference type="STRING" id="447.Lboz_0029"/>
<feature type="transmembrane region" description="Helical" evidence="1">
    <location>
        <begin position="163"/>
        <end position="180"/>
    </location>
</feature>
<sequence length="309" mass="35494">MGQVSSRSIIVLSGLILALSSIILLVNHFFYKYPGNNYFPENIPFLALVLILLNLGLVLYFPQDNKIRQVGRELVYFFAIMCVIAFATNAVQLTPFPIIDPFIVLFEEKYMHIYMESIVAWTHNHPQLKYLLGIVYDSLPYQMSILPVLIIITCRFHLIREYYFYLLCTALIGFGFYYFFPTTAPASVTNSPFFSPEQIATGFKFKQIHHYINPTTNEGGLIALPSFHAIWAILCVNLLREWLIPCVLLSIINVFLIASCVLLGWHYLIDIIGGFIVLWISYYLFRYCSRKNIDPSKSLGAASSRSKFF</sequence>
<dbReference type="Proteomes" id="UP000054695">
    <property type="component" value="Unassembled WGS sequence"/>
</dbReference>
<evidence type="ECO:0000256" key="1">
    <source>
        <dbReference type="SAM" id="Phobius"/>
    </source>
</evidence>
<organism evidence="3 4">
    <name type="scientific">Legionella bozemanae</name>
    <name type="common">Fluoribacter bozemanae</name>
    <dbReference type="NCBI Taxonomy" id="447"/>
    <lineage>
        <taxon>Bacteria</taxon>
        <taxon>Pseudomonadati</taxon>
        <taxon>Pseudomonadota</taxon>
        <taxon>Gammaproteobacteria</taxon>
        <taxon>Legionellales</taxon>
        <taxon>Legionellaceae</taxon>
        <taxon>Legionella</taxon>
    </lineage>
</organism>
<evidence type="ECO:0000313" key="3">
    <source>
        <dbReference type="EMBL" id="KTC77741.1"/>
    </source>
</evidence>
<dbReference type="Pfam" id="PF14378">
    <property type="entry name" value="PAP2_3"/>
    <property type="match status" value="1"/>
</dbReference>
<evidence type="ECO:0000259" key="2">
    <source>
        <dbReference type="Pfam" id="PF14378"/>
    </source>
</evidence>
<keyword evidence="1" id="KW-0472">Membrane</keyword>
<comment type="caution">
    <text evidence="3">The sequence shown here is derived from an EMBL/GenBank/DDBJ whole genome shotgun (WGS) entry which is preliminary data.</text>
</comment>
<protein>
    <submittedName>
        <fullName evidence="3">PAP2 superfamily protein</fullName>
    </submittedName>
</protein>
<feature type="transmembrane region" description="Helical" evidence="1">
    <location>
        <begin position="271"/>
        <end position="288"/>
    </location>
</feature>
<dbReference type="PATRIC" id="fig|447.4.peg.36"/>
<dbReference type="AlphaFoldDB" id="A0A0W0S3W0"/>
<feature type="transmembrane region" description="Helical" evidence="1">
    <location>
        <begin position="9"/>
        <end position="31"/>
    </location>
</feature>
<dbReference type="OrthoDB" id="5653236at2"/>
<feature type="transmembrane region" description="Helical" evidence="1">
    <location>
        <begin position="43"/>
        <end position="62"/>
    </location>
</feature>
<dbReference type="GO" id="GO:0016020">
    <property type="term" value="C:membrane"/>
    <property type="evidence" value="ECO:0007669"/>
    <property type="project" value="UniProtKB-SubCell"/>
</dbReference>
<feature type="transmembrane region" description="Helical" evidence="1">
    <location>
        <begin position="220"/>
        <end position="239"/>
    </location>
</feature>
<keyword evidence="1" id="KW-0812">Transmembrane</keyword>
<proteinExistence type="predicted"/>
<feature type="transmembrane region" description="Helical" evidence="1">
    <location>
        <begin position="74"/>
        <end position="93"/>
    </location>
</feature>
<feature type="transmembrane region" description="Helical" evidence="1">
    <location>
        <begin position="139"/>
        <end position="156"/>
    </location>
</feature>
<name>A0A0W0S3W0_LEGBO</name>
<dbReference type="InterPro" id="IPR026841">
    <property type="entry name" value="Aur1/Ipt1"/>
</dbReference>
<gene>
    <name evidence="3" type="ORF">Lboz_0029</name>
</gene>
<feature type="transmembrane region" description="Helical" evidence="1">
    <location>
        <begin position="246"/>
        <end position="265"/>
    </location>
</feature>
<reference evidence="3 4" key="1">
    <citation type="submission" date="2015-11" db="EMBL/GenBank/DDBJ databases">
        <title>Genomic analysis of 38 Legionella species identifies large and diverse effector repertoires.</title>
        <authorList>
            <person name="Burstein D."/>
            <person name="Amaro F."/>
            <person name="Zusman T."/>
            <person name="Lifshitz Z."/>
            <person name="Cohen O."/>
            <person name="Gilbert J.A."/>
            <person name="Pupko T."/>
            <person name="Shuman H.A."/>
            <person name="Segal G."/>
        </authorList>
    </citation>
    <scope>NUCLEOTIDE SEQUENCE [LARGE SCALE GENOMIC DNA]</scope>
    <source>
        <strain evidence="3 4">WIGA</strain>
    </source>
</reference>
<keyword evidence="4" id="KW-1185">Reference proteome</keyword>
<accession>A0A0W0S3W0</accession>
<dbReference type="EMBL" id="LNXU01000001">
    <property type="protein sequence ID" value="KTC77741.1"/>
    <property type="molecule type" value="Genomic_DNA"/>
</dbReference>
<feature type="domain" description="Inositolphosphotransferase Aur1/Ipt1" evidence="2">
    <location>
        <begin position="108"/>
        <end position="284"/>
    </location>
</feature>
<dbReference type="RefSeq" id="WP_058457812.1">
    <property type="nucleotide sequence ID" value="NZ_CAAAIY010000019.1"/>
</dbReference>
<keyword evidence="1" id="KW-1133">Transmembrane helix</keyword>
<evidence type="ECO:0000313" key="4">
    <source>
        <dbReference type="Proteomes" id="UP000054695"/>
    </source>
</evidence>